<evidence type="ECO:0000313" key="3">
    <source>
        <dbReference type="Proteomes" id="UP000807025"/>
    </source>
</evidence>
<comment type="caution">
    <text evidence="2">The sequence shown here is derived from an EMBL/GenBank/DDBJ whole genome shotgun (WGS) entry which is preliminary data.</text>
</comment>
<gene>
    <name evidence="2" type="ORF">BDN71DRAFT_1454531</name>
</gene>
<evidence type="ECO:0000256" key="1">
    <source>
        <dbReference type="SAM" id="Phobius"/>
    </source>
</evidence>
<keyword evidence="1" id="KW-0472">Membrane</keyword>
<dbReference type="AlphaFoldDB" id="A0A9P6D429"/>
<feature type="transmembrane region" description="Helical" evidence="1">
    <location>
        <begin position="59"/>
        <end position="81"/>
    </location>
</feature>
<sequence length="193" mass="20912">MRVWSLWGSTRFMAIVLSGLWVASVVAVSTTARYTFTFVPVQNVTHMSGCYRLGSSNGFLSYAVLMGFEAVILTLTLVKCLKHSQLRSSQLFYPSSLFELFIRDGVIYFAGVLVASSINVVLLHGDLQADMTAFQRSLHSVLACRVFIHIRRTASTTFVPDAGGSPYEVRSGDTAMASLAFARHPGASASSGA</sequence>
<reference evidence="2" key="1">
    <citation type="submission" date="2020-11" db="EMBL/GenBank/DDBJ databases">
        <authorList>
            <consortium name="DOE Joint Genome Institute"/>
            <person name="Ahrendt S."/>
            <person name="Riley R."/>
            <person name="Andreopoulos W."/>
            <person name="Labutti K."/>
            <person name="Pangilinan J."/>
            <person name="Ruiz-Duenas F.J."/>
            <person name="Barrasa J.M."/>
            <person name="Sanchez-Garcia M."/>
            <person name="Camarero S."/>
            <person name="Miyauchi S."/>
            <person name="Serrano A."/>
            <person name="Linde D."/>
            <person name="Babiker R."/>
            <person name="Drula E."/>
            <person name="Ayuso-Fernandez I."/>
            <person name="Pacheco R."/>
            <person name="Padilla G."/>
            <person name="Ferreira P."/>
            <person name="Barriuso J."/>
            <person name="Kellner H."/>
            <person name="Castanera R."/>
            <person name="Alfaro M."/>
            <person name="Ramirez L."/>
            <person name="Pisabarro A.G."/>
            <person name="Kuo A."/>
            <person name="Tritt A."/>
            <person name="Lipzen A."/>
            <person name="He G."/>
            <person name="Yan M."/>
            <person name="Ng V."/>
            <person name="Cullen D."/>
            <person name="Martin F."/>
            <person name="Rosso M.-N."/>
            <person name="Henrissat B."/>
            <person name="Hibbett D."/>
            <person name="Martinez A.T."/>
            <person name="Grigoriev I.V."/>
        </authorList>
    </citation>
    <scope>NUCLEOTIDE SEQUENCE</scope>
    <source>
        <strain evidence="2">ATCC 90797</strain>
    </source>
</reference>
<accession>A0A9P6D429</accession>
<keyword evidence="1" id="KW-1133">Transmembrane helix</keyword>
<keyword evidence="1" id="KW-0812">Transmembrane</keyword>
<dbReference type="EMBL" id="MU154645">
    <property type="protein sequence ID" value="KAF9490312.1"/>
    <property type="molecule type" value="Genomic_DNA"/>
</dbReference>
<organism evidence="2 3">
    <name type="scientific">Pleurotus eryngii</name>
    <name type="common">Boletus of the steppes</name>
    <dbReference type="NCBI Taxonomy" id="5323"/>
    <lineage>
        <taxon>Eukaryota</taxon>
        <taxon>Fungi</taxon>
        <taxon>Dikarya</taxon>
        <taxon>Basidiomycota</taxon>
        <taxon>Agaricomycotina</taxon>
        <taxon>Agaricomycetes</taxon>
        <taxon>Agaricomycetidae</taxon>
        <taxon>Agaricales</taxon>
        <taxon>Pleurotineae</taxon>
        <taxon>Pleurotaceae</taxon>
        <taxon>Pleurotus</taxon>
    </lineage>
</organism>
<protein>
    <submittedName>
        <fullName evidence="2">Uncharacterized protein</fullName>
    </submittedName>
</protein>
<dbReference type="Proteomes" id="UP000807025">
    <property type="component" value="Unassembled WGS sequence"/>
</dbReference>
<keyword evidence="3" id="KW-1185">Reference proteome</keyword>
<name>A0A9P6D429_PLEER</name>
<feature type="transmembrane region" description="Helical" evidence="1">
    <location>
        <begin position="101"/>
        <end position="123"/>
    </location>
</feature>
<feature type="transmembrane region" description="Helical" evidence="1">
    <location>
        <begin position="12"/>
        <end position="39"/>
    </location>
</feature>
<evidence type="ECO:0000313" key="2">
    <source>
        <dbReference type="EMBL" id="KAF9490312.1"/>
    </source>
</evidence>
<proteinExistence type="predicted"/>
<dbReference type="OrthoDB" id="2958007at2759"/>